<dbReference type="SUPFAM" id="SSF52540">
    <property type="entry name" value="P-loop containing nucleoside triphosphate hydrolases"/>
    <property type="match status" value="1"/>
</dbReference>
<dbReference type="EMBL" id="CP002590">
    <property type="protein sequence ID" value="AEA12333.1"/>
    <property type="molecule type" value="Genomic_DNA"/>
</dbReference>
<gene>
    <name evidence="1" type="ordered locus">TUZN_0847</name>
</gene>
<keyword evidence="2" id="KW-1185">Reference proteome</keyword>
<dbReference type="HOGENOM" id="CLU_671970_0_0_2"/>
<evidence type="ECO:0000313" key="2">
    <source>
        <dbReference type="Proteomes" id="UP000008138"/>
    </source>
</evidence>
<dbReference type="GeneID" id="10360382"/>
<dbReference type="PANTHER" id="PTHR34704:SF1">
    <property type="entry name" value="ATPASE"/>
    <property type="match status" value="1"/>
</dbReference>
<dbReference type="KEGG" id="tuz:TUZN_0847"/>
<dbReference type="PANTHER" id="PTHR34704">
    <property type="entry name" value="ATPASE"/>
    <property type="match status" value="1"/>
</dbReference>
<dbReference type="eggNOG" id="arCOG08437">
    <property type="taxonomic scope" value="Archaea"/>
</dbReference>
<dbReference type="InterPro" id="IPR027417">
    <property type="entry name" value="P-loop_NTPase"/>
</dbReference>
<evidence type="ECO:0000313" key="1">
    <source>
        <dbReference type="EMBL" id="AEA12333.1"/>
    </source>
</evidence>
<dbReference type="OrthoDB" id="27974at2157"/>
<dbReference type="Proteomes" id="UP000008138">
    <property type="component" value="Chromosome"/>
</dbReference>
<name>F2L5G2_THEU7</name>
<organism evidence="1 2">
    <name type="scientific">Thermoproteus uzoniensis (strain 768-20)</name>
    <dbReference type="NCBI Taxonomy" id="999630"/>
    <lineage>
        <taxon>Archaea</taxon>
        <taxon>Thermoproteota</taxon>
        <taxon>Thermoprotei</taxon>
        <taxon>Thermoproteales</taxon>
        <taxon>Thermoproteaceae</taxon>
        <taxon>Thermoproteus</taxon>
    </lineage>
</organism>
<dbReference type="RefSeq" id="WP_013679669.1">
    <property type="nucleotide sequence ID" value="NC_015315.1"/>
</dbReference>
<dbReference type="AlphaFoldDB" id="F2L5G2"/>
<accession>F2L5G2</accession>
<reference key="2">
    <citation type="submission" date="2011-03" db="EMBL/GenBank/DDBJ databases">
        <title>Complete genome sequence of the thermoacidophilic crenarchaeon Thermoproteus uzoniensis 768-20.</title>
        <authorList>
            <person name="Mardanov A.V."/>
            <person name="Gumerov V.M."/>
            <person name="Beletsky A.V."/>
            <person name="Prokofeva M.I."/>
            <person name="Bonch-Osmolovskaya E.A."/>
            <person name="Ravin N.V."/>
            <person name="Skryabin K.G."/>
        </authorList>
    </citation>
    <scope>NUCLEOTIDE SEQUENCE</scope>
    <source>
        <strain>768-20</strain>
    </source>
</reference>
<proteinExistence type="predicted"/>
<reference evidence="1 2" key="1">
    <citation type="journal article" date="2011" name="J. Bacteriol.">
        <title>Complete genome sequence of the thermoacidophilic crenarchaeon Thermoproteus uzoniensis 768-20.</title>
        <authorList>
            <person name="Mardanov A.V."/>
            <person name="Gumerov V.M."/>
            <person name="Beletsky A.V."/>
            <person name="Prokofeva M.I."/>
            <person name="Bonch-Osmolovskaya E.A."/>
            <person name="Ravin N.V."/>
            <person name="Skryabin K.G."/>
        </authorList>
    </citation>
    <scope>NUCLEOTIDE SEQUENCE [LARGE SCALE GENOMIC DNA]</scope>
    <source>
        <strain evidence="1 2">768-20</strain>
    </source>
</reference>
<sequence>MRLIKRRECAALSKLSGWVLLYGRRKVGKTTLVKNCVRHDVYVLVGQGGGAAVLGGELVPVESALREVGATLRRGGVAVVDEFQRLPARFWDLLASWAPNGVLVASGSSHGVLGKVFDRSSPLLGLFAPFHVDIIAYSDILPQVGDPVLSMLWRDPWLIPHIGSAEELRARARDLALAARGLVGEVFAEEDRELTEIYWRAILLVAAGYWKSSDVAGALGLRGGLASASSILARLAKMGVLRAIPTLGRERYYAVRSPALSLILYAEAKYNVSDLGSTPPELPLGREAQFTVGEMLAEHFGATQRYSPREDVDVVLTRGRRRIWAFEVKMGPFTAGEAREAASRLRKVAEKAGLVSLAETPPDVADLSLGPRELVEMARDIARRYGVV</sequence>
<protein>
    <submittedName>
        <fullName evidence="1">ATPase</fullName>
    </submittedName>
</protein>